<dbReference type="PROSITE" id="PS51096">
    <property type="entry name" value="PTS_EIIA_TYPE_4"/>
    <property type="match status" value="1"/>
</dbReference>
<keyword evidence="3" id="KW-0418">Kinase</keyword>
<dbReference type="Gene3D" id="3.40.50.510">
    <property type="entry name" value="Phosphotransferase system, mannose-type IIA component"/>
    <property type="match status" value="1"/>
</dbReference>
<dbReference type="SUPFAM" id="SSF63520">
    <property type="entry name" value="PTS-regulatory domain, PRD"/>
    <property type="match status" value="2"/>
</dbReference>
<feature type="domain" description="PRD" evidence="7">
    <location>
        <begin position="830"/>
        <end position="923"/>
    </location>
</feature>
<dbReference type="InterPro" id="IPR002078">
    <property type="entry name" value="Sigma_54_int"/>
</dbReference>
<dbReference type="InterPro" id="IPR004701">
    <property type="entry name" value="PTS_EIIA_man-typ"/>
</dbReference>
<dbReference type="eggNOG" id="COG3933">
    <property type="taxonomic scope" value="Bacteria"/>
</dbReference>
<evidence type="ECO:0000313" key="8">
    <source>
        <dbReference type="EMBL" id="EGO65941.1"/>
    </source>
</evidence>
<comment type="caution">
    <text evidence="8">The sequence shown here is derived from an EMBL/GenBank/DDBJ whole genome shotgun (WGS) entry which is preliminary data.</text>
</comment>
<gene>
    <name evidence="8" type="ORF">ALO_00080</name>
</gene>
<protein>
    <submittedName>
        <fullName evidence="8">Transcriptional regulator (NifA/NtrC family) protein</fullName>
    </submittedName>
</protein>
<keyword evidence="2" id="KW-0547">Nucleotide-binding</keyword>
<dbReference type="STRING" id="1009370.ALO_00080"/>
<evidence type="ECO:0000256" key="4">
    <source>
        <dbReference type="ARBA" id="ARBA00022840"/>
    </source>
</evidence>
<dbReference type="InterPro" id="IPR003593">
    <property type="entry name" value="AAA+_ATPase"/>
</dbReference>
<dbReference type="InterPro" id="IPR011608">
    <property type="entry name" value="PRD"/>
</dbReference>
<keyword evidence="4" id="KW-0067">ATP-binding</keyword>
<evidence type="ECO:0000256" key="1">
    <source>
        <dbReference type="ARBA" id="ARBA00022679"/>
    </source>
</evidence>
<reference evidence="8 9" key="1">
    <citation type="journal article" date="2011" name="EMBO J.">
        <title>Structural diversity of bacterial flagellar motors.</title>
        <authorList>
            <person name="Chen S."/>
            <person name="Beeby M."/>
            <person name="Murphy G.E."/>
            <person name="Leadbetter J.R."/>
            <person name="Hendrixson D.R."/>
            <person name="Briegel A."/>
            <person name="Li Z."/>
            <person name="Shi J."/>
            <person name="Tocheva E.I."/>
            <person name="Muller A."/>
            <person name="Dobro M.J."/>
            <person name="Jensen G.J."/>
        </authorList>
    </citation>
    <scope>NUCLEOTIDE SEQUENCE [LARGE SCALE GENOMIC DNA]</scope>
    <source>
        <strain evidence="8 9">DSM 6540</strain>
    </source>
</reference>
<dbReference type="CDD" id="cd00006">
    <property type="entry name" value="PTS_IIA_man"/>
    <property type="match status" value="1"/>
</dbReference>
<dbReference type="SMART" id="SM00382">
    <property type="entry name" value="AAA"/>
    <property type="match status" value="1"/>
</dbReference>
<evidence type="ECO:0000256" key="3">
    <source>
        <dbReference type="ARBA" id="ARBA00022777"/>
    </source>
</evidence>
<dbReference type="CDD" id="cd00009">
    <property type="entry name" value="AAA"/>
    <property type="match status" value="1"/>
</dbReference>
<dbReference type="Pfam" id="PF00158">
    <property type="entry name" value="Sigma54_activat"/>
    <property type="match status" value="1"/>
</dbReference>
<keyword evidence="1" id="KW-0808">Transferase</keyword>
<accession>F7NDA9</accession>
<dbReference type="OrthoDB" id="1632886at2"/>
<dbReference type="Gene3D" id="3.40.50.300">
    <property type="entry name" value="P-loop containing nucleotide triphosphate hydrolases"/>
    <property type="match status" value="1"/>
</dbReference>
<dbReference type="InterPro" id="IPR036662">
    <property type="entry name" value="PTS_EIIA_man-typ_sf"/>
</dbReference>
<dbReference type="Proteomes" id="UP000003240">
    <property type="component" value="Unassembled WGS sequence"/>
</dbReference>
<dbReference type="SUPFAM" id="SSF52540">
    <property type="entry name" value="P-loop containing nucleoside triphosphate hydrolases"/>
    <property type="match status" value="1"/>
</dbReference>
<evidence type="ECO:0000259" key="5">
    <source>
        <dbReference type="PROSITE" id="PS50045"/>
    </source>
</evidence>
<dbReference type="GO" id="GO:0016020">
    <property type="term" value="C:membrane"/>
    <property type="evidence" value="ECO:0007669"/>
    <property type="project" value="InterPro"/>
</dbReference>
<dbReference type="InterPro" id="IPR027417">
    <property type="entry name" value="P-loop_NTPase"/>
</dbReference>
<dbReference type="GO" id="GO:0009401">
    <property type="term" value="P:phosphoenolpyruvate-dependent sugar phosphotransferase system"/>
    <property type="evidence" value="ECO:0007669"/>
    <property type="project" value="InterPro"/>
</dbReference>
<dbReference type="GO" id="GO:0006355">
    <property type="term" value="P:regulation of DNA-templated transcription"/>
    <property type="evidence" value="ECO:0007669"/>
    <property type="project" value="InterPro"/>
</dbReference>
<dbReference type="InterPro" id="IPR033887">
    <property type="entry name" value="PTS_IIA_man"/>
</dbReference>
<dbReference type="RefSeq" id="WP_004091576.1">
    <property type="nucleotide sequence ID" value="NZ_AFGF01000005.1"/>
</dbReference>
<feature type="domain" description="PRD" evidence="7">
    <location>
        <begin position="469"/>
        <end position="574"/>
    </location>
</feature>
<dbReference type="PANTHER" id="PTHR32071">
    <property type="entry name" value="TRANSCRIPTIONAL REGULATORY PROTEIN"/>
    <property type="match status" value="1"/>
</dbReference>
<dbReference type="InterPro" id="IPR036634">
    <property type="entry name" value="PRD_sf"/>
</dbReference>
<dbReference type="eggNOG" id="COG1221">
    <property type="taxonomic scope" value="Bacteria"/>
</dbReference>
<evidence type="ECO:0000313" key="9">
    <source>
        <dbReference type="Proteomes" id="UP000003240"/>
    </source>
</evidence>
<dbReference type="PROSITE" id="PS51372">
    <property type="entry name" value="PRD_2"/>
    <property type="match status" value="2"/>
</dbReference>
<dbReference type="GO" id="GO:0016301">
    <property type="term" value="F:kinase activity"/>
    <property type="evidence" value="ECO:0007669"/>
    <property type="project" value="UniProtKB-KW"/>
</dbReference>
<dbReference type="InterPro" id="IPR025943">
    <property type="entry name" value="Sigma_54_int_dom_ATP-bd_2"/>
</dbReference>
<proteinExistence type="predicted"/>
<dbReference type="Pfam" id="PF00874">
    <property type="entry name" value="PRD"/>
    <property type="match status" value="2"/>
</dbReference>
<organism evidence="8 9">
    <name type="scientific">Acetonema longum DSM 6540</name>
    <dbReference type="NCBI Taxonomy" id="1009370"/>
    <lineage>
        <taxon>Bacteria</taxon>
        <taxon>Bacillati</taxon>
        <taxon>Bacillota</taxon>
        <taxon>Negativicutes</taxon>
        <taxon>Acetonemataceae</taxon>
        <taxon>Acetonema</taxon>
    </lineage>
</organism>
<dbReference type="Pfam" id="PF03610">
    <property type="entry name" value="EIIA-man"/>
    <property type="match status" value="1"/>
</dbReference>
<feature type="domain" description="Sigma-54 factor interaction" evidence="5">
    <location>
        <begin position="112"/>
        <end position="346"/>
    </location>
</feature>
<dbReference type="AlphaFoldDB" id="F7NDA9"/>
<dbReference type="PROSITE" id="PS50045">
    <property type="entry name" value="SIGMA54_INTERACT_4"/>
    <property type="match status" value="1"/>
</dbReference>
<evidence type="ECO:0000256" key="2">
    <source>
        <dbReference type="ARBA" id="ARBA00022741"/>
    </source>
</evidence>
<dbReference type="SUPFAM" id="SSF53062">
    <property type="entry name" value="PTS system fructose IIA component-like"/>
    <property type="match status" value="1"/>
</dbReference>
<feature type="domain" description="PTS EIIA type-4" evidence="6">
    <location>
        <begin position="575"/>
        <end position="712"/>
    </location>
</feature>
<dbReference type="Gene3D" id="1.10.1790.10">
    <property type="entry name" value="PRD domain"/>
    <property type="match status" value="2"/>
</dbReference>
<dbReference type="GO" id="GO:0005524">
    <property type="term" value="F:ATP binding"/>
    <property type="evidence" value="ECO:0007669"/>
    <property type="project" value="UniProtKB-KW"/>
</dbReference>
<dbReference type="PANTHER" id="PTHR32071:SF90">
    <property type="entry name" value="TRANSCRIPTIONAL REGULATORY PROTEIN LEVR"/>
    <property type="match status" value="1"/>
</dbReference>
<sequence length="923" mass="104200">MKRIEKIYNYICERSGEYTLEQLAGAAGVDASGISERLGILRNNVSMELNVLFKMGKIIKIKGRPVLYFDKETLERLCGKKLGPEPLEVGSLKEIFGDHEDVFFDTNPFKHLIGVNGSLKGPVEQAKAAILYPPNGLHTLIVGQTGVGKTLFVNMMYNYGKFCERLKENAPFKVFNCADYYHNPQLLVSHIFGHVKGAFTGADTDKQGLVEEANGGILFLDEIHRLPPEGQEMIFYFMDTGTFNKLGETDRKRRARVLIIGATTEEHTSSLIKTFVRRIPIVITLPPLQQRPTQEQVDILKFLLTNEAHRVNKPIRIMSEAVKALIASVSYGNIGQLKSNIQLVCATAFVNGIHRNYIEIDFKSLPEHFKSGLLTLGARRQEMIELDQYIDEQIIVSHQEYKVLAEDDPYEPPFNLYKIIEGKAAMLKAEGVPDELIKNFIMADINLHIKSFYNKFNTHLSTRQRILKIVDRKLLELAEEIQLLAKQRLKRDYQDRFLYALSLHLSALLRRLESNQALQYANIESAVRDYPDEYQVALEIKGIIEDNYSVEIPKEELEYFTLLLSSVHEIDQSGQIAVIVAAHGNSTASSMVDAVQKLLGYDNIAAVDMPLEASPKDILDKIIQSVQEINHDLKGILLLVDMGSLTNFEDVIAAKCRVKVRTLDMVSTPLLLEAARKVNEFGQDLDDIYTSLQNFQGYGSRKKNCPHKNEGVILTICASGEGTAIRLKELVEDILDNMVDEHIEVIPLSSKNVRENAEKIQQKHKILASVGIVNPGIDAPFVPLENLINSRGETTLKNIIRNHFSVVEKKQNIVVKNLAEDSMKEFLTYLNPAKIISVLEEFLSVLKKSLKREFTNTMEIKLMIHCGCALERMVIQDGLVYRGDKDSIPPEHVQGVKRSAQVFKNRIGIELTEDEILFIAEIL</sequence>
<evidence type="ECO:0000259" key="6">
    <source>
        <dbReference type="PROSITE" id="PS51096"/>
    </source>
</evidence>
<dbReference type="PROSITE" id="PS00676">
    <property type="entry name" value="SIGMA54_INTERACT_2"/>
    <property type="match status" value="1"/>
</dbReference>
<evidence type="ECO:0000259" key="7">
    <source>
        <dbReference type="PROSITE" id="PS51372"/>
    </source>
</evidence>
<name>F7NDA9_9FIRM</name>
<dbReference type="EMBL" id="AFGF01000005">
    <property type="protein sequence ID" value="EGO65941.1"/>
    <property type="molecule type" value="Genomic_DNA"/>
</dbReference>
<keyword evidence="9" id="KW-1185">Reference proteome</keyword>